<keyword evidence="2" id="KW-0805">Transcription regulation</keyword>
<comment type="caution">
    <text evidence="4">The sequence shown here is derived from an EMBL/GenBank/DDBJ whole genome shotgun (WGS) entry which is preliminary data.</text>
</comment>
<dbReference type="PANTHER" id="PTHR13068:SF36">
    <property type="entry name" value="TRANSCRIPTION TERMINATION FACTOR MTEF1, CHLOROPLASTIC"/>
    <property type="match status" value="1"/>
</dbReference>
<dbReference type="PANTHER" id="PTHR13068">
    <property type="entry name" value="CGI-12 PROTEIN-RELATED"/>
    <property type="match status" value="1"/>
</dbReference>
<evidence type="ECO:0000256" key="1">
    <source>
        <dbReference type="ARBA" id="ARBA00007692"/>
    </source>
</evidence>
<dbReference type="InterPro" id="IPR038538">
    <property type="entry name" value="MTERF_sf"/>
</dbReference>
<keyword evidence="5" id="KW-1185">Reference proteome</keyword>
<evidence type="ECO:0000313" key="5">
    <source>
        <dbReference type="Proteomes" id="UP000447434"/>
    </source>
</evidence>
<dbReference type="InterPro" id="IPR003690">
    <property type="entry name" value="MTERF"/>
</dbReference>
<protein>
    <submittedName>
        <fullName evidence="4">Putative transcription regulator mTERF family</fullName>
    </submittedName>
</protein>
<name>A0A6A5LVG1_LUPAL</name>
<accession>A0A6A5LVG1</accession>
<dbReference type="SMART" id="SM00733">
    <property type="entry name" value="Mterf"/>
    <property type="match status" value="6"/>
</dbReference>
<dbReference type="GO" id="GO:0003676">
    <property type="term" value="F:nucleic acid binding"/>
    <property type="evidence" value="ECO:0007669"/>
    <property type="project" value="InterPro"/>
</dbReference>
<dbReference type="OrthoDB" id="637682at2759"/>
<reference evidence="5" key="1">
    <citation type="journal article" date="2020" name="Nat. Commun.">
        <title>Genome sequence of the cluster root forming white lupin.</title>
        <authorList>
            <person name="Hufnagel B."/>
            <person name="Marques A."/>
            <person name="Soriano A."/>
            <person name="Marques L."/>
            <person name="Divol F."/>
            <person name="Doumas P."/>
            <person name="Sallet E."/>
            <person name="Mancinotti D."/>
            <person name="Carrere S."/>
            <person name="Marande W."/>
            <person name="Arribat S."/>
            <person name="Keller J."/>
            <person name="Huneau C."/>
            <person name="Blein T."/>
            <person name="Aime D."/>
            <person name="Laguerre M."/>
            <person name="Taylor J."/>
            <person name="Schubert V."/>
            <person name="Nelson M."/>
            <person name="Geu-Flores F."/>
            <person name="Crespi M."/>
            <person name="Gallardo-Guerrero K."/>
            <person name="Delaux P.-M."/>
            <person name="Salse J."/>
            <person name="Berges H."/>
            <person name="Guyot R."/>
            <person name="Gouzy J."/>
            <person name="Peret B."/>
        </authorList>
    </citation>
    <scope>NUCLEOTIDE SEQUENCE [LARGE SCALE GENOMIC DNA]</scope>
    <source>
        <strain evidence="5">cv. Amiga</strain>
    </source>
</reference>
<evidence type="ECO:0000256" key="2">
    <source>
        <dbReference type="ARBA" id="ARBA00022472"/>
    </source>
</evidence>
<dbReference type="Pfam" id="PF02536">
    <property type="entry name" value="mTERF"/>
    <property type="match status" value="2"/>
</dbReference>
<dbReference type="Proteomes" id="UP000447434">
    <property type="component" value="Chromosome 17"/>
</dbReference>
<sequence>MHLFSYLYWHTTSANIIGCLPQSHTNVHDMNLVQLAPHFLLSQTLILKKPFQNPNFIPSKNNSPRHSQPSFAQFPHQPTTPSTDRGLLFRQKIHYLQNLNVNPKKAFKLNPSLRSSPISIIKSVEQCLSSMGISRSEMGRVLDMLPELLTFDPHNDLYPIFDFLLNEVEIPYPNIKKSILRCPRLLVSSVELQLRPALCFLRELGFVGPHSLTCQSTLLLVSSVEGTLLPKIEFLKGLGFTYVEVKNMVVRSPGLLTFSIENNLGPKVEYFLEEMNGNVVELKGFPQYFSFSLERRIKPRHKMLVENGLHLPLRQMLKVSDGGFESWLLEMRLRKFEGMEFEGME</sequence>
<evidence type="ECO:0000256" key="3">
    <source>
        <dbReference type="ARBA" id="ARBA00022946"/>
    </source>
</evidence>
<evidence type="ECO:0000313" key="4">
    <source>
        <dbReference type="EMBL" id="KAE9595627.1"/>
    </source>
</evidence>
<proteinExistence type="inferred from homology"/>
<keyword evidence="3" id="KW-0809">Transit peptide</keyword>
<dbReference type="GO" id="GO:0006353">
    <property type="term" value="P:DNA-templated transcription termination"/>
    <property type="evidence" value="ECO:0007669"/>
    <property type="project" value="UniProtKB-KW"/>
</dbReference>
<gene>
    <name evidence="4" type="ORF">Lalb_Chr17g0340801</name>
</gene>
<dbReference type="AlphaFoldDB" id="A0A6A5LVG1"/>
<organism evidence="4 5">
    <name type="scientific">Lupinus albus</name>
    <name type="common">White lupine</name>
    <name type="synonym">Lupinus termis</name>
    <dbReference type="NCBI Taxonomy" id="3870"/>
    <lineage>
        <taxon>Eukaryota</taxon>
        <taxon>Viridiplantae</taxon>
        <taxon>Streptophyta</taxon>
        <taxon>Embryophyta</taxon>
        <taxon>Tracheophyta</taxon>
        <taxon>Spermatophyta</taxon>
        <taxon>Magnoliopsida</taxon>
        <taxon>eudicotyledons</taxon>
        <taxon>Gunneridae</taxon>
        <taxon>Pentapetalae</taxon>
        <taxon>rosids</taxon>
        <taxon>fabids</taxon>
        <taxon>Fabales</taxon>
        <taxon>Fabaceae</taxon>
        <taxon>Papilionoideae</taxon>
        <taxon>50 kb inversion clade</taxon>
        <taxon>genistoids sensu lato</taxon>
        <taxon>core genistoids</taxon>
        <taxon>Genisteae</taxon>
        <taxon>Lupinus</taxon>
    </lineage>
</organism>
<dbReference type="EMBL" id="WOCE01000017">
    <property type="protein sequence ID" value="KAE9595627.1"/>
    <property type="molecule type" value="Genomic_DNA"/>
</dbReference>
<dbReference type="Gene3D" id="1.25.70.10">
    <property type="entry name" value="Transcription termination factor 3, mitochondrial"/>
    <property type="match status" value="1"/>
</dbReference>
<keyword evidence="2" id="KW-0804">Transcription</keyword>
<keyword evidence="2" id="KW-0806">Transcription termination</keyword>
<comment type="similarity">
    <text evidence="1">Belongs to the mTERF family.</text>
</comment>